<feature type="region of interest" description="Disordered" evidence="9">
    <location>
        <begin position="92"/>
        <end position="126"/>
    </location>
</feature>
<dbReference type="EMBL" id="CP144751">
    <property type="protein sequence ID" value="WVZ84617.1"/>
    <property type="molecule type" value="Genomic_DNA"/>
</dbReference>
<dbReference type="PANTHER" id="PTHR46481">
    <property type="entry name" value="ZINC FINGER BED DOMAIN-CONTAINING PROTEIN 4"/>
    <property type="match status" value="1"/>
</dbReference>
<accession>A0AAQ3U7Q4</accession>
<keyword evidence="7" id="KW-0539">Nucleus</keyword>
<dbReference type="PANTHER" id="PTHR46481:SF10">
    <property type="entry name" value="ZINC FINGER BED DOMAIN-CONTAINING PROTEIN 39"/>
    <property type="match status" value="1"/>
</dbReference>
<dbReference type="InterPro" id="IPR003656">
    <property type="entry name" value="Znf_BED"/>
</dbReference>
<feature type="compositionally biased region" description="Basic and acidic residues" evidence="9">
    <location>
        <begin position="303"/>
        <end position="314"/>
    </location>
</feature>
<keyword evidence="4" id="KW-0862">Zinc</keyword>
<evidence type="ECO:0000259" key="11">
    <source>
        <dbReference type="PROSITE" id="PS50808"/>
    </source>
</evidence>
<feature type="signal peptide" evidence="10">
    <location>
        <begin position="1"/>
        <end position="29"/>
    </location>
</feature>
<evidence type="ECO:0000256" key="3">
    <source>
        <dbReference type="ARBA" id="ARBA00022771"/>
    </source>
</evidence>
<dbReference type="Proteomes" id="UP001341281">
    <property type="component" value="Chromosome 07"/>
</dbReference>
<dbReference type="PROSITE" id="PS50808">
    <property type="entry name" value="ZF_BED"/>
    <property type="match status" value="1"/>
</dbReference>
<keyword evidence="10" id="KW-0732">Signal</keyword>
<evidence type="ECO:0000256" key="7">
    <source>
        <dbReference type="ARBA" id="ARBA00023242"/>
    </source>
</evidence>
<dbReference type="SUPFAM" id="SSF140996">
    <property type="entry name" value="Hermes dimerisation domain"/>
    <property type="match status" value="1"/>
</dbReference>
<gene>
    <name evidence="12" type="ORF">U9M48_031634</name>
</gene>
<evidence type="ECO:0000256" key="10">
    <source>
        <dbReference type="SAM" id="SignalP"/>
    </source>
</evidence>
<proteinExistence type="predicted"/>
<dbReference type="AlphaFoldDB" id="A0AAQ3U7Q4"/>
<evidence type="ECO:0000256" key="8">
    <source>
        <dbReference type="PROSITE-ProRule" id="PRU00027"/>
    </source>
</evidence>
<evidence type="ECO:0000256" key="5">
    <source>
        <dbReference type="ARBA" id="ARBA00023015"/>
    </source>
</evidence>
<keyword evidence="2" id="KW-0479">Metal-binding</keyword>
<evidence type="ECO:0000256" key="9">
    <source>
        <dbReference type="SAM" id="MobiDB-lite"/>
    </source>
</evidence>
<dbReference type="EMBL" id="CP144751">
    <property type="protein sequence ID" value="WVZ84616.1"/>
    <property type="molecule type" value="Genomic_DNA"/>
</dbReference>
<dbReference type="InterPro" id="IPR012337">
    <property type="entry name" value="RNaseH-like_sf"/>
</dbReference>
<sequence>MPHLRRVHRYTLLPFCLACATLWLRTEEACYDCPHLLTIRERISVGNNGGPVPVFIALSFLFSRENVDIAIVEKKARALPINFYRSIKRKQERAGGAQIPRSPQPNGRLPSAATSPTPLAHRSPCAGSAAAIAPPAGRRLCRARAEWIQASRRTQPSPGGFSTSRVGRNKAGVGTHLAEPPSNTGTRPDPSSRTSSEPALNQAMEVSQVSHTSHVSDGIAMAGVGIPHVAGPQAIRDVTRTQACTMSPDPALIRTARAAHTALMGTPPIAEGFSVGSPSTRTPLIEVLMPMPSSTTAKRARASRTESPRIDQAKRARCAVGSPSVRIINQIQMSTQTRSRSPRSTTDKKSHGTRTRNTTRQLRSVYWKEFEPITEDGEIVRAKCMHCHDHLSGRQNIGTSHLKKHLDRCKLRAKLTDLVDKMRAGGKSANIDLLDNWIYDSGLARRALVRMIVLHEFPFSIVEYDGFREFVSALNPLFKMVSRTTIRSDCMRTFEDAKLELKEVLNNSSSKVSLTADMWTSNQTLGYLCVTCHRISREWKMEKRIIKFVMMESPRNAQSMFNVMLKGIQEWNIEDKLFSITLDNAQVNNSMIQLIRGNLLLKKMLSCEGNLFHVRCAAHVINLIVQYGLRKISSIVHNIRESVKYIKSS</sequence>
<feature type="compositionally biased region" description="Polar residues" evidence="9">
    <location>
        <begin position="181"/>
        <end position="199"/>
    </location>
</feature>
<organism evidence="12 13">
    <name type="scientific">Paspalum notatum var. saurae</name>
    <dbReference type="NCBI Taxonomy" id="547442"/>
    <lineage>
        <taxon>Eukaryota</taxon>
        <taxon>Viridiplantae</taxon>
        <taxon>Streptophyta</taxon>
        <taxon>Embryophyta</taxon>
        <taxon>Tracheophyta</taxon>
        <taxon>Spermatophyta</taxon>
        <taxon>Magnoliopsida</taxon>
        <taxon>Liliopsida</taxon>
        <taxon>Poales</taxon>
        <taxon>Poaceae</taxon>
        <taxon>PACMAD clade</taxon>
        <taxon>Panicoideae</taxon>
        <taxon>Andropogonodae</taxon>
        <taxon>Paspaleae</taxon>
        <taxon>Paspalinae</taxon>
        <taxon>Paspalum</taxon>
    </lineage>
</organism>
<dbReference type="InterPro" id="IPR052035">
    <property type="entry name" value="ZnF_BED_domain_contain"/>
</dbReference>
<keyword evidence="3 8" id="KW-0863">Zinc-finger</keyword>
<dbReference type="InterPro" id="IPR036236">
    <property type="entry name" value="Znf_C2H2_sf"/>
</dbReference>
<dbReference type="GO" id="GO:0009791">
    <property type="term" value="P:post-embryonic development"/>
    <property type="evidence" value="ECO:0007669"/>
    <property type="project" value="UniProtKB-ARBA"/>
</dbReference>
<dbReference type="GO" id="GO:0005634">
    <property type="term" value="C:nucleus"/>
    <property type="evidence" value="ECO:0007669"/>
    <property type="project" value="UniProtKB-SubCell"/>
</dbReference>
<comment type="subcellular location">
    <subcellularLocation>
        <location evidence="1">Nucleus</location>
    </subcellularLocation>
</comment>
<feature type="domain" description="BED-type" evidence="11">
    <location>
        <begin position="361"/>
        <end position="408"/>
    </location>
</feature>
<feature type="compositionally biased region" description="Polar residues" evidence="9">
    <location>
        <begin position="151"/>
        <end position="166"/>
    </location>
</feature>
<name>A0AAQ3U7Q4_PASNO</name>
<feature type="region of interest" description="Disordered" evidence="9">
    <location>
        <begin position="293"/>
        <end position="358"/>
    </location>
</feature>
<evidence type="ECO:0000256" key="1">
    <source>
        <dbReference type="ARBA" id="ARBA00004123"/>
    </source>
</evidence>
<keyword evidence="6" id="KW-0804">Transcription</keyword>
<dbReference type="Pfam" id="PF02892">
    <property type="entry name" value="zf-BED"/>
    <property type="match status" value="1"/>
</dbReference>
<reference evidence="12 13" key="1">
    <citation type="submission" date="2024-02" db="EMBL/GenBank/DDBJ databases">
        <title>High-quality chromosome-scale genome assembly of Pensacola bahiagrass (Paspalum notatum Flugge var. saurae).</title>
        <authorList>
            <person name="Vega J.M."/>
            <person name="Podio M."/>
            <person name="Orjuela J."/>
            <person name="Siena L.A."/>
            <person name="Pessino S.C."/>
            <person name="Combes M.C."/>
            <person name="Mariac C."/>
            <person name="Albertini E."/>
            <person name="Pupilli F."/>
            <person name="Ortiz J.P.A."/>
            <person name="Leblanc O."/>
        </authorList>
    </citation>
    <scope>NUCLEOTIDE SEQUENCE [LARGE SCALE GENOMIC DNA]</scope>
    <source>
        <strain evidence="12">R1</strain>
        <tissue evidence="12">Leaf</tissue>
    </source>
</reference>
<evidence type="ECO:0000313" key="13">
    <source>
        <dbReference type="Proteomes" id="UP001341281"/>
    </source>
</evidence>
<feature type="compositionally biased region" description="Low complexity" evidence="9">
    <location>
        <begin position="334"/>
        <end position="344"/>
    </location>
</feature>
<feature type="region of interest" description="Disordered" evidence="9">
    <location>
        <begin position="149"/>
        <end position="199"/>
    </location>
</feature>
<dbReference type="SMART" id="SM00614">
    <property type="entry name" value="ZnF_BED"/>
    <property type="match status" value="1"/>
</dbReference>
<dbReference type="SUPFAM" id="SSF57667">
    <property type="entry name" value="beta-beta-alpha zinc fingers"/>
    <property type="match status" value="1"/>
</dbReference>
<evidence type="ECO:0000256" key="2">
    <source>
        <dbReference type="ARBA" id="ARBA00022723"/>
    </source>
</evidence>
<dbReference type="GO" id="GO:0008270">
    <property type="term" value="F:zinc ion binding"/>
    <property type="evidence" value="ECO:0007669"/>
    <property type="project" value="UniProtKB-KW"/>
</dbReference>
<evidence type="ECO:0000256" key="4">
    <source>
        <dbReference type="ARBA" id="ARBA00022833"/>
    </source>
</evidence>
<evidence type="ECO:0000313" key="12">
    <source>
        <dbReference type="EMBL" id="WVZ84617.1"/>
    </source>
</evidence>
<keyword evidence="5" id="KW-0805">Transcription regulation</keyword>
<keyword evidence="13" id="KW-1185">Reference proteome</keyword>
<evidence type="ECO:0000256" key="6">
    <source>
        <dbReference type="ARBA" id="ARBA00023163"/>
    </source>
</evidence>
<dbReference type="SUPFAM" id="SSF53098">
    <property type="entry name" value="Ribonuclease H-like"/>
    <property type="match status" value="1"/>
</dbReference>
<feature type="chain" id="PRO_5044712209" description="BED-type domain-containing protein" evidence="10">
    <location>
        <begin position="30"/>
        <end position="649"/>
    </location>
</feature>
<dbReference type="GO" id="GO:0003677">
    <property type="term" value="F:DNA binding"/>
    <property type="evidence" value="ECO:0007669"/>
    <property type="project" value="InterPro"/>
</dbReference>
<protein>
    <recommendedName>
        <fullName evidence="11">BED-type domain-containing protein</fullName>
    </recommendedName>
</protein>